<name>A0AAD7UQB8_9STRA</name>
<reference evidence="3" key="1">
    <citation type="submission" date="2023-01" db="EMBL/GenBank/DDBJ databases">
        <title>Metagenome sequencing of chrysophaentin producing Chrysophaeum taylorii.</title>
        <authorList>
            <person name="Davison J."/>
            <person name="Bewley C."/>
        </authorList>
    </citation>
    <scope>NUCLEOTIDE SEQUENCE</scope>
    <source>
        <strain evidence="3">NIES-1699</strain>
    </source>
</reference>
<protein>
    <recommendedName>
        <fullName evidence="2">Tubby C-terminal domain-containing protein</fullName>
    </recommendedName>
</protein>
<evidence type="ECO:0000313" key="3">
    <source>
        <dbReference type="EMBL" id="KAJ8614497.1"/>
    </source>
</evidence>
<evidence type="ECO:0000259" key="2">
    <source>
        <dbReference type="Pfam" id="PF01167"/>
    </source>
</evidence>
<dbReference type="PANTHER" id="PTHR16517:SF7">
    <property type="entry name" value="PROTEIN KING TUBBY"/>
    <property type="match status" value="1"/>
</dbReference>
<dbReference type="Gene3D" id="3.20.90.10">
    <property type="entry name" value="Tubby Protein, Chain A"/>
    <property type="match status" value="1"/>
</dbReference>
<comment type="caution">
    <text evidence="3">The sequence shown here is derived from an EMBL/GenBank/DDBJ whole genome shotgun (WGS) entry which is preliminary data.</text>
</comment>
<dbReference type="PANTHER" id="PTHR16517">
    <property type="entry name" value="TUBBY-RELATED"/>
    <property type="match status" value="1"/>
</dbReference>
<feature type="domain" description="Tubby C-terminal" evidence="2">
    <location>
        <begin position="155"/>
        <end position="282"/>
    </location>
</feature>
<accession>A0AAD7UQB8</accession>
<dbReference type="Pfam" id="PF01167">
    <property type="entry name" value="Tub"/>
    <property type="match status" value="1"/>
</dbReference>
<organism evidence="3 4">
    <name type="scientific">Chrysophaeum taylorii</name>
    <dbReference type="NCBI Taxonomy" id="2483200"/>
    <lineage>
        <taxon>Eukaryota</taxon>
        <taxon>Sar</taxon>
        <taxon>Stramenopiles</taxon>
        <taxon>Ochrophyta</taxon>
        <taxon>Pelagophyceae</taxon>
        <taxon>Pelagomonadales</taxon>
        <taxon>Pelagomonadaceae</taxon>
        <taxon>Chrysophaeum</taxon>
    </lineage>
</organism>
<dbReference type="EMBL" id="JAQMWT010000005">
    <property type="protein sequence ID" value="KAJ8614497.1"/>
    <property type="molecule type" value="Genomic_DNA"/>
</dbReference>
<comment type="similarity">
    <text evidence="1">Belongs to the TUB family.</text>
</comment>
<dbReference type="InterPro" id="IPR000007">
    <property type="entry name" value="Tubby_C"/>
</dbReference>
<dbReference type="PRINTS" id="PR01573">
    <property type="entry name" value="SUPERTUBBY"/>
</dbReference>
<dbReference type="Proteomes" id="UP001230188">
    <property type="component" value="Unassembled WGS sequence"/>
</dbReference>
<evidence type="ECO:0000256" key="1">
    <source>
        <dbReference type="ARBA" id="ARBA00007129"/>
    </source>
</evidence>
<sequence length="297" mass="33004">MAARCNRVKDVVGPIAFEDYAALEEGAAREFIDSKMLTPIRVSDSSGPFFLNDAVQLCKLLRTEKNLFQLYEEASGRHLLSAKQRGNQYYISSYEFKGHFSPSKFSAVVRQYGGDKAPVSYRLYLCVGAQLLNNQARPIIEVWPSSSCCAGQYVRKLRILLPTPTPRGDVSPHYTHDYSKLAGKHSSPTHTSASGVIRLRNKTPIVKNGAYSLKFARGRAKLSSSKNFLVYREEDLRYDADAPSEEAVFQLGKMGSRTFALDFCNPLSPLQAFAIALAAFDSKHLQPPKTPRKPGSL</sequence>
<proteinExistence type="inferred from homology"/>
<dbReference type="InterPro" id="IPR025659">
    <property type="entry name" value="Tubby-like_C"/>
</dbReference>
<dbReference type="SUPFAM" id="SSF54518">
    <property type="entry name" value="Tubby C-terminal domain-like"/>
    <property type="match status" value="1"/>
</dbReference>
<keyword evidence="4" id="KW-1185">Reference proteome</keyword>
<evidence type="ECO:0000313" key="4">
    <source>
        <dbReference type="Proteomes" id="UP001230188"/>
    </source>
</evidence>
<dbReference type="AlphaFoldDB" id="A0AAD7UQB8"/>
<gene>
    <name evidence="3" type="ORF">CTAYLR_000760</name>
</gene>